<comment type="catalytic activity">
    <reaction evidence="1 7">
        <text>an N-acyl-D-glucosamine 6-phosphate = an N-acyl-D-mannosamine 6-phosphate</text>
        <dbReference type="Rhea" id="RHEA:23932"/>
        <dbReference type="ChEBI" id="CHEBI:57599"/>
        <dbReference type="ChEBI" id="CHEBI:57666"/>
        <dbReference type="EC" id="5.1.3.9"/>
    </reaction>
</comment>
<dbReference type="CDD" id="cd04729">
    <property type="entry name" value="NanE"/>
    <property type="match status" value="1"/>
</dbReference>
<keyword evidence="5 7" id="KW-0413">Isomerase</keyword>
<dbReference type="PROSITE" id="PS51257">
    <property type="entry name" value="PROKAR_LIPOPROTEIN"/>
    <property type="match status" value="1"/>
</dbReference>
<comment type="similarity">
    <text evidence="4 7">Belongs to the NanE family.</text>
</comment>
<dbReference type="GO" id="GO:0005975">
    <property type="term" value="P:carbohydrate metabolic process"/>
    <property type="evidence" value="ECO:0007669"/>
    <property type="project" value="UniProtKB-UniRule"/>
</dbReference>
<dbReference type="GO" id="GO:0006053">
    <property type="term" value="P:N-acetylmannosamine catabolic process"/>
    <property type="evidence" value="ECO:0007669"/>
    <property type="project" value="TreeGrafter"/>
</dbReference>
<comment type="caution">
    <text evidence="8">The sequence shown here is derived from an EMBL/GenBank/DDBJ whole genome shotgun (WGS) entry which is preliminary data.</text>
</comment>
<evidence type="ECO:0000256" key="2">
    <source>
        <dbReference type="ARBA" id="ARBA00002147"/>
    </source>
</evidence>
<dbReference type="RefSeq" id="WP_120110559.1">
    <property type="nucleotide sequence ID" value="NZ_QXQB01000002.1"/>
</dbReference>
<dbReference type="AlphaFoldDB" id="A0A3A6PQ49"/>
<keyword evidence="6 7" id="KW-0119">Carbohydrate metabolism</keyword>
<dbReference type="GO" id="GO:0019262">
    <property type="term" value="P:N-acetylneuraminate catabolic process"/>
    <property type="evidence" value="ECO:0007669"/>
    <property type="project" value="UniProtKB-UniRule"/>
</dbReference>
<comment type="pathway">
    <text evidence="3 7">Amino-sugar metabolism; N-acetylneuraminate degradation; D-fructose 6-phosphate from N-acetylneuraminate: step 3/5.</text>
</comment>
<dbReference type="EC" id="5.1.3.9" evidence="7"/>
<proteinExistence type="inferred from homology"/>
<organism evidence="8 9">
    <name type="scientific">Paenibacillus pinisoli</name>
    <dbReference type="NCBI Taxonomy" id="1276110"/>
    <lineage>
        <taxon>Bacteria</taxon>
        <taxon>Bacillati</taxon>
        <taxon>Bacillota</taxon>
        <taxon>Bacilli</taxon>
        <taxon>Bacillales</taxon>
        <taxon>Paenibacillaceae</taxon>
        <taxon>Paenibacillus</taxon>
    </lineage>
</organism>
<dbReference type="PANTHER" id="PTHR36204">
    <property type="entry name" value="N-ACETYLMANNOSAMINE-6-PHOSPHATE 2-EPIMERASE-RELATED"/>
    <property type="match status" value="1"/>
</dbReference>
<gene>
    <name evidence="7" type="primary">nanE</name>
    <name evidence="8" type="ORF">D3P09_13400</name>
</gene>
<dbReference type="NCBIfam" id="NF002231">
    <property type="entry name" value="PRK01130.1"/>
    <property type="match status" value="1"/>
</dbReference>
<dbReference type="Proteomes" id="UP000267798">
    <property type="component" value="Unassembled WGS sequence"/>
</dbReference>
<evidence type="ECO:0000256" key="5">
    <source>
        <dbReference type="ARBA" id="ARBA00023235"/>
    </source>
</evidence>
<evidence type="ECO:0000256" key="6">
    <source>
        <dbReference type="ARBA" id="ARBA00023277"/>
    </source>
</evidence>
<dbReference type="InterPro" id="IPR013785">
    <property type="entry name" value="Aldolase_TIM"/>
</dbReference>
<evidence type="ECO:0000256" key="4">
    <source>
        <dbReference type="ARBA" id="ARBA00007439"/>
    </source>
</evidence>
<dbReference type="SUPFAM" id="SSF51366">
    <property type="entry name" value="Ribulose-phoshate binding barrel"/>
    <property type="match status" value="1"/>
</dbReference>
<evidence type="ECO:0000313" key="9">
    <source>
        <dbReference type="Proteomes" id="UP000267798"/>
    </source>
</evidence>
<dbReference type="Pfam" id="PF04131">
    <property type="entry name" value="NanE"/>
    <property type="match status" value="1"/>
</dbReference>
<evidence type="ECO:0000256" key="1">
    <source>
        <dbReference type="ARBA" id="ARBA00000056"/>
    </source>
</evidence>
<dbReference type="OrthoDB" id="9781704at2"/>
<dbReference type="InterPro" id="IPR007260">
    <property type="entry name" value="NanE"/>
</dbReference>
<comment type="function">
    <text evidence="2 7">Converts N-acetylmannosamine-6-phosphate (ManNAc-6-P) to N-acetylglucosamine-6-phosphate (GlcNAc-6-P).</text>
</comment>
<dbReference type="UniPathway" id="UPA00629">
    <property type="reaction ID" value="UER00682"/>
</dbReference>
<dbReference type="Gene3D" id="3.20.20.70">
    <property type="entry name" value="Aldolase class I"/>
    <property type="match status" value="1"/>
</dbReference>
<reference evidence="8 9" key="1">
    <citation type="submission" date="2018-09" db="EMBL/GenBank/DDBJ databases">
        <title>Paenibacillus aracenensis nov. sp. isolated from a cave in southern Spain.</title>
        <authorList>
            <person name="Jurado V."/>
            <person name="Gutierrez-Patricio S."/>
            <person name="Gonzalez-Pimentel J.L."/>
            <person name="Miller A.Z."/>
            <person name="Laiz L."/>
            <person name="Saiz-Jimenez C."/>
        </authorList>
    </citation>
    <scope>NUCLEOTIDE SEQUENCE [LARGE SCALE GENOMIC DNA]</scope>
    <source>
        <strain evidence="8 9">JCM 19203</strain>
    </source>
</reference>
<dbReference type="GO" id="GO:0005829">
    <property type="term" value="C:cytosol"/>
    <property type="evidence" value="ECO:0007669"/>
    <property type="project" value="TreeGrafter"/>
</dbReference>
<name>A0A3A6PQ49_9BACL</name>
<sequence>MKKDLIQALSGGLIVSCQAYAGEPLFGSDTMAKLAVAAREGGAVGIRANSPADIAAIKGTLSLPVIGIWKARYEDSQVYITPTVTEAAAVAEAGADIIAIDATSRRRPGGESLSDIVALLRASYPQCLLMADVSTAEEGLQAEAMGFDIISTTLSGYTEYSPQQKEPDFDLVAKLSRKTSIPVFAEGRIQSPEQAYQCLLLGAHAVVIGSAITRPEAITKKFVDGLTQRAELVGKE</sequence>
<dbReference type="HAMAP" id="MF_01235">
    <property type="entry name" value="ManNAc6P_epimer"/>
    <property type="match status" value="1"/>
</dbReference>
<evidence type="ECO:0000313" key="8">
    <source>
        <dbReference type="EMBL" id="RJX40339.1"/>
    </source>
</evidence>
<evidence type="ECO:0000256" key="3">
    <source>
        <dbReference type="ARBA" id="ARBA00005081"/>
    </source>
</evidence>
<dbReference type="FunFam" id="3.20.20.70:FF:000035">
    <property type="entry name" value="Putative N-acetylmannosamine-6-phosphate 2-epimerase"/>
    <property type="match status" value="1"/>
</dbReference>
<evidence type="ECO:0000256" key="7">
    <source>
        <dbReference type="HAMAP-Rule" id="MF_01235"/>
    </source>
</evidence>
<keyword evidence="9" id="KW-1185">Reference proteome</keyword>
<dbReference type="PANTHER" id="PTHR36204:SF1">
    <property type="entry name" value="N-ACETYLMANNOSAMINE-6-PHOSPHATE 2-EPIMERASE-RELATED"/>
    <property type="match status" value="1"/>
</dbReference>
<protein>
    <recommendedName>
        <fullName evidence="7">Putative N-acetylmannosamine-6-phosphate 2-epimerase</fullName>
        <ecNumber evidence="7">5.1.3.9</ecNumber>
    </recommendedName>
    <alternativeName>
        <fullName evidence="7">ManNAc-6-P epimerase</fullName>
    </alternativeName>
</protein>
<dbReference type="EMBL" id="QXQB01000002">
    <property type="protein sequence ID" value="RJX40339.1"/>
    <property type="molecule type" value="Genomic_DNA"/>
</dbReference>
<dbReference type="InterPro" id="IPR011060">
    <property type="entry name" value="RibuloseP-bd_barrel"/>
</dbReference>
<accession>A0A3A6PQ49</accession>
<dbReference type="GO" id="GO:0047465">
    <property type="term" value="F:N-acylglucosamine-6-phosphate 2-epimerase activity"/>
    <property type="evidence" value="ECO:0007669"/>
    <property type="project" value="UniProtKB-EC"/>
</dbReference>